<dbReference type="PANTHER" id="PTHR33418:SF1">
    <property type="entry name" value="HELICASE-ASSOCIATED DOMAIN-CONTAINING PROTEIN"/>
    <property type="match status" value="1"/>
</dbReference>
<dbReference type="Gene3D" id="6.10.140.530">
    <property type="match status" value="1"/>
</dbReference>
<organism evidence="3 4">
    <name type="scientific">Thalassiosira pseudonana</name>
    <name type="common">Marine diatom</name>
    <name type="synonym">Cyclotella nana</name>
    <dbReference type="NCBI Taxonomy" id="35128"/>
    <lineage>
        <taxon>Eukaryota</taxon>
        <taxon>Sar</taxon>
        <taxon>Stramenopiles</taxon>
        <taxon>Ochrophyta</taxon>
        <taxon>Bacillariophyta</taxon>
        <taxon>Coscinodiscophyceae</taxon>
        <taxon>Thalassiosirophycidae</taxon>
        <taxon>Thalassiosirales</taxon>
        <taxon>Thalassiosiraceae</taxon>
        <taxon>Thalassiosira</taxon>
    </lineage>
</organism>
<dbReference type="PANTHER" id="PTHR33418">
    <property type="entry name" value="HELICASE-ASSOCIATED"/>
    <property type="match status" value="1"/>
</dbReference>
<dbReference type="InterPro" id="IPR005114">
    <property type="entry name" value="Helicase_assoc"/>
</dbReference>
<dbReference type="EMBL" id="CM000649">
    <property type="protein sequence ID" value="EED88901.1"/>
    <property type="molecule type" value="Genomic_DNA"/>
</dbReference>
<feature type="compositionally biased region" description="Low complexity" evidence="1">
    <location>
        <begin position="198"/>
        <end position="211"/>
    </location>
</feature>
<dbReference type="InParanoid" id="B8CC61"/>
<keyword evidence="4" id="KW-1185">Reference proteome</keyword>
<evidence type="ECO:0000256" key="1">
    <source>
        <dbReference type="SAM" id="MobiDB-lite"/>
    </source>
</evidence>
<sequence>MRATQFTSASVVASSCPASAASSALKNIPQPHHVPPTFITPTAATNTAAALSLLQQLQYARNHASICNQQSQQQLQLYDDLLRYERLQKMAVENNLQALMMLLRGGVPTEDVAVSRAIASLGLQQQQQQTLVSNAAIESLLRSILPNQQLVAGQQQQQQNQPQGGTVASVTSSMLSNLTTQVRQEQVQQSSIGTSTTFNSISSSQQQQGTTPKLSQTKDKRWLKRYQELLHFQKQHKHCRVPHGYAENRKLSWWVMNQRAQYNLLKQGKKSWLNADRVALLNAIGFDWNPIVGKTVAKAVAAAQASSHLSSSS</sequence>
<name>B8CC61_THAPS</name>
<feature type="domain" description="Helicase-associated" evidence="2">
    <location>
        <begin position="219"/>
        <end position="286"/>
    </location>
</feature>
<evidence type="ECO:0000313" key="4">
    <source>
        <dbReference type="Proteomes" id="UP000001449"/>
    </source>
</evidence>
<evidence type="ECO:0000313" key="3">
    <source>
        <dbReference type="EMBL" id="EED88901.1"/>
    </source>
</evidence>
<reference evidence="3 4" key="1">
    <citation type="journal article" date="2004" name="Science">
        <title>The genome of the diatom Thalassiosira pseudonana: ecology, evolution, and metabolism.</title>
        <authorList>
            <person name="Armbrust E.V."/>
            <person name="Berges J.A."/>
            <person name="Bowler C."/>
            <person name="Green B.R."/>
            <person name="Martinez D."/>
            <person name="Putnam N.H."/>
            <person name="Zhou S."/>
            <person name="Allen A.E."/>
            <person name="Apt K.E."/>
            <person name="Bechner M."/>
            <person name="Brzezinski M.A."/>
            <person name="Chaal B.K."/>
            <person name="Chiovitti A."/>
            <person name="Davis A.K."/>
            <person name="Demarest M.S."/>
            <person name="Detter J.C."/>
            <person name="Glavina T."/>
            <person name="Goodstein D."/>
            <person name="Hadi M.Z."/>
            <person name="Hellsten U."/>
            <person name="Hildebrand M."/>
            <person name="Jenkins B.D."/>
            <person name="Jurka J."/>
            <person name="Kapitonov V.V."/>
            <person name="Kroger N."/>
            <person name="Lau W.W."/>
            <person name="Lane T.W."/>
            <person name="Larimer F.W."/>
            <person name="Lippmeier J.C."/>
            <person name="Lucas S."/>
            <person name="Medina M."/>
            <person name="Montsant A."/>
            <person name="Obornik M."/>
            <person name="Parker M.S."/>
            <person name="Palenik B."/>
            <person name="Pazour G.J."/>
            <person name="Richardson P.M."/>
            <person name="Rynearson T.A."/>
            <person name="Saito M.A."/>
            <person name="Schwartz D.C."/>
            <person name="Thamatrakoln K."/>
            <person name="Valentin K."/>
            <person name="Vardi A."/>
            <person name="Wilkerson F.P."/>
            <person name="Rokhsar D.S."/>
        </authorList>
    </citation>
    <scope>NUCLEOTIDE SEQUENCE [LARGE SCALE GENOMIC DNA]</scope>
    <source>
        <strain evidence="3 4">CCMP1335</strain>
    </source>
</reference>
<protein>
    <recommendedName>
        <fullName evidence="2">Helicase-associated domain-containing protein</fullName>
    </recommendedName>
</protein>
<accession>B8CC61</accession>
<dbReference type="KEGG" id="tps:THAPSDRAFT_9742"/>
<dbReference type="AlphaFoldDB" id="B8CC61"/>
<proteinExistence type="predicted"/>
<dbReference type="HOGENOM" id="CLU_889931_0_0_1"/>
<dbReference type="RefSeq" id="XP_002293892.1">
    <property type="nucleotide sequence ID" value="XM_002293856.1"/>
</dbReference>
<reference evidence="3 4" key="2">
    <citation type="journal article" date="2008" name="Nature">
        <title>The Phaeodactylum genome reveals the evolutionary history of diatom genomes.</title>
        <authorList>
            <person name="Bowler C."/>
            <person name="Allen A.E."/>
            <person name="Badger J.H."/>
            <person name="Grimwood J."/>
            <person name="Jabbari K."/>
            <person name="Kuo A."/>
            <person name="Maheswari U."/>
            <person name="Martens C."/>
            <person name="Maumus F."/>
            <person name="Otillar R.P."/>
            <person name="Rayko E."/>
            <person name="Salamov A."/>
            <person name="Vandepoele K."/>
            <person name="Beszteri B."/>
            <person name="Gruber A."/>
            <person name="Heijde M."/>
            <person name="Katinka M."/>
            <person name="Mock T."/>
            <person name="Valentin K."/>
            <person name="Verret F."/>
            <person name="Berges J.A."/>
            <person name="Brownlee C."/>
            <person name="Cadoret J.P."/>
            <person name="Chiovitti A."/>
            <person name="Choi C.J."/>
            <person name="Coesel S."/>
            <person name="De Martino A."/>
            <person name="Detter J.C."/>
            <person name="Durkin C."/>
            <person name="Falciatore A."/>
            <person name="Fournet J."/>
            <person name="Haruta M."/>
            <person name="Huysman M.J."/>
            <person name="Jenkins B.D."/>
            <person name="Jiroutova K."/>
            <person name="Jorgensen R.E."/>
            <person name="Joubert Y."/>
            <person name="Kaplan A."/>
            <person name="Kroger N."/>
            <person name="Kroth P.G."/>
            <person name="La Roche J."/>
            <person name="Lindquist E."/>
            <person name="Lommer M."/>
            <person name="Martin-Jezequel V."/>
            <person name="Lopez P.J."/>
            <person name="Lucas S."/>
            <person name="Mangogna M."/>
            <person name="McGinnis K."/>
            <person name="Medlin L.K."/>
            <person name="Montsant A."/>
            <person name="Oudot-Le Secq M.P."/>
            <person name="Napoli C."/>
            <person name="Obornik M."/>
            <person name="Parker M.S."/>
            <person name="Petit J.L."/>
            <person name="Porcel B.M."/>
            <person name="Poulsen N."/>
            <person name="Robison M."/>
            <person name="Rychlewski L."/>
            <person name="Rynearson T.A."/>
            <person name="Schmutz J."/>
            <person name="Shapiro H."/>
            <person name="Siaut M."/>
            <person name="Stanley M."/>
            <person name="Sussman M.R."/>
            <person name="Taylor A.R."/>
            <person name="Vardi A."/>
            <person name="von Dassow P."/>
            <person name="Vyverman W."/>
            <person name="Willis A."/>
            <person name="Wyrwicz L.S."/>
            <person name="Rokhsar D.S."/>
            <person name="Weissenbach J."/>
            <person name="Armbrust E.V."/>
            <person name="Green B.R."/>
            <person name="Van de Peer Y."/>
            <person name="Grigoriev I.V."/>
        </authorList>
    </citation>
    <scope>NUCLEOTIDE SEQUENCE [LARGE SCALE GENOMIC DNA]</scope>
    <source>
        <strain evidence="3 4">CCMP1335</strain>
    </source>
</reference>
<dbReference type="Pfam" id="PF03457">
    <property type="entry name" value="HA"/>
    <property type="match status" value="1"/>
</dbReference>
<dbReference type="GeneID" id="7451197"/>
<feature type="region of interest" description="Disordered" evidence="1">
    <location>
        <begin position="198"/>
        <end position="218"/>
    </location>
</feature>
<gene>
    <name evidence="3" type="ORF">THAPSDRAFT_9742</name>
</gene>
<dbReference type="Proteomes" id="UP000001449">
    <property type="component" value="Chromosome 14"/>
</dbReference>
<dbReference type="PaxDb" id="35128-Thaps9742"/>
<dbReference type="PROSITE" id="PS51257">
    <property type="entry name" value="PROKAR_LIPOPROTEIN"/>
    <property type="match status" value="1"/>
</dbReference>
<evidence type="ECO:0000259" key="2">
    <source>
        <dbReference type="Pfam" id="PF03457"/>
    </source>
</evidence>